<comment type="similarity">
    <text evidence="2 8">Belongs to the ZIP transporter (TC 2.A.5) family.</text>
</comment>
<accession>A0A8J5LFN1</accession>
<feature type="compositionally biased region" description="Basic and acidic residues" evidence="9">
    <location>
        <begin position="158"/>
        <end position="177"/>
    </location>
</feature>
<evidence type="ECO:0000256" key="6">
    <source>
        <dbReference type="ARBA" id="ARBA00023065"/>
    </source>
</evidence>
<evidence type="ECO:0000256" key="2">
    <source>
        <dbReference type="ARBA" id="ARBA00006939"/>
    </source>
</evidence>
<dbReference type="EMBL" id="JACMSC010000007">
    <property type="protein sequence ID" value="KAG6513257.1"/>
    <property type="molecule type" value="Genomic_DNA"/>
</dbReference>
<feature type="transmembrane region" description="Helical" evidence="8">
    <location>
        <begin position="52"/>
        <end position="73"/>
    </location>
</feature>
<gene>
    <name evidence="11" type="ORF">ZIOFF_023570</name>
</gene>
<feature type="region of interest" description="Disordered" evidence="9">
    <location>
        <begin position="158"/>
        <end position="188"/>
    </location>
</feature>
<dbReference type="InterPro" id="IPR003689">
    <property type="entry name" value="ZIP"/>
</dbReference>
<feature type="transmembrane region" description="Helical" evidence="8">
    <location>
        <begin position="287"/>
        <end position="309"/>
    </location>
</feature>
<evidence type="ECO:0000256" key="8">
    <source>
        <dbReference type="RuleBase" id="RU362088"/>
    </source>
</evidence>
<keyword evidence="7 8" id="KW-0472">Membrane</keyword>
<evidence type="ECO:0000256" key="1">
    <source>
        <dbReference type="ARBA" id="ARBA00004141"/>
    </source>
</evidence>
<keyword evidence="5 8" id="KW-1133">Transmembrane helix</keyword>
<keyword evidence="4 8" id="KW-0812">Transmembrane</keyword>
<dbReference type="GO" id="GO:0005385">
    <property type="term" value="F:zinc ion transmembrane transporter activity"/>
    <property type="evidence" value="ECO:0007669"/>
    <property type="project" value="InterPro"/>
</dbReference>
<dbReference type="GO" id="GO:0005886">
    <property type="term" value="C:plasma membrane"/>
    <property type="evidence" value="ECO:0007669"/>
    <property type="project" value="TreeGrafter"/>
</dbReference>
<dbReference type="InterPro" id="IPR004698">
    <property type="entry name" value="Zn/Fe_permease_fun/pln"/>
</dbReference>
<evidence type="ECO:0000256" key="10">
    <source>
        <dbReference type="SAM" id="SignalP"/>
    </source>
</evidence>
<sequence>MKRPLCFSSVSSLSLLLVLLLPLGGCALDDLCDGGSQLEVGGGDAERPLRLKLIAVAAILSAGGVGVVIPLLGRSVGAFRPESELFFLIKAFAAGVILATGLVHILPDAFGSLTTSPCAERAWGDFPVAGFVAMSSALATMMLDSAATSYYERRSHFSKARPLEGEEEGGGRGRGGDEEAAATTAGHGRVRVHTHATHGHAHGAVAADAPGEAELADGIRHRVISQVLELGILVHSVIIGVSLGASQRSSTIRPLLAALSFHQFFEGIGLGGCIVQAKFRGGTTVIMAVFFSLTAPIGISLGIAIASSYNRASFTALAVEGVLNAASAGILIYMSLVDLLAADLKNPKMQLRGRLQLGAHLALLLGAALVGEKRHGLEEQNLCVFGVQKIKKKNEEEEED</sequence>
<feature type="transmembrane region" description="Helical" evidence="8">
    <location>
        <begin position="85"/>
        <end position="106"/>
    </location>
</feature>
<feature type="signal peptide" evidence="10">
    <location>
        <begin position="1"/>
        <end position="27"/>
    </location>
</feature>
<keyword evidence="6 8" id="KW-0406">Ion transport</keyword>
<name>A0A8J5LFN1_ZINOF</name>
<dbReference type="Proteomes" id="UP000734854">
    <property type="component" value="Unassembled WGS sequence"/>
</dbReference>
<evidence type="ECO:0000256" key="9">
    <source>
        <dbReference type="SAM" id="MobiDB-lite"/>
    </source>
</evidence>
<feature type="chain" id="PRO_5035281789" evidence="10">
    <location>
        <begin position="28"/>
        <end position="400"/>
    </location>
</feature>
<feature type="transmembrane region" description="Helical" evidence="8">
    <location>
        <begin position="126"/>
        <end position="151"/>
    </location>
</feature>
<keyword evidence="3 8" id="KW-0813">Transport</keyword>
<comment type="subcellular location">
    <subcellularLocation>
        <location evidence="1 8">Membrane</location>
        <topology evidence="1 8">Multi-pass membrane protein</topology>
    </subcellularLocation>
</comment>
<evidence type="ECO:0000313" key="12">
    <source>
        <dbReference type="Proteomes" id="UP000734854"/>
    </source>
</evidence>
<dbReference type="AlphaFoldDB" id="A0A8J5LFN1"/>
<evidence type="ECO:0000313" key="11">
    <source>
        <dbReference type="EMBL" id="KAG6513257.1"/>
    </source>
</evidence>
<reference evidence="11 12" key="1">
    <citation type="submission" date="2020-08" db="EMBL/GenBank/DDBJ databases">
        <title>Plant Genome Project.</title>
        <authorList>
            <person name="Zhang R.-G."/>
        </authorList>
    </citation>
    <scope>NUCLEOTIDE SEQUENCE [LARGE SCALE GENOMIC DNA]</scope>
    <source>
        <tissue evidence="11">Rhizome</tissue>
    </source>
</reference>
<dbReference type="Pfam" id="PF02535">
    <property type="entry name" value="Zip"/>
    <property type="match status" value="1"/>
</dbReference>
<comment type="caution">
    <text evidence="8">Lacks conserved residue(s) required for the propagation of feature annotation.</text>
</comment>
<protein>
    <submittedName>
        <fullName evidence="11">Uncharacterized protein</fullName>
    </submittedName>
</protein>
<dbReference type="PANTHER" id="PTHR11040">
    <property type="entry name" value="ZINC/IRON TRANSPORTER"/>
    <property type="match status" value="1"/>
</dbReference>
<dbReference type="NCBIfam" id="TIGR00820">
    <property type="entry name" value="zip"/>
    <property type="match status" value="1"/>
</dbReference>
<keyword evidence="12" id="KW-1185">Reference proteome</keyword>
<evidence type="ECO:0000256" key="4">
    <source>
        <dbReference type="ARBA" id="ARBA00022692"/>
    </source>
</evidence>
<dbReference type="PANTHER" id="PTHR11040:SF181">
    <property type="entry name" value="ZINC TRANSPORTER 1"/>
    <property type="match status" value="1"/>
</dbReference>
<comment type="caution">
    <text evidence="11">The sequence shown here is derived from an EMBL/GenBank/DDBJ whole genome shotgun (WGS) entry which is preliminary data.</text>
</comment>
<evidence type="ECO:0000256" key="3">
    <source>
        <dbReference type="ARBA" id="ARBA00022448"/>
    </source>
</evidence>
<keyword evidence="10" id="KW-0732">Signal</keyword>
<proteinExistence type="inferred from homology"/>
<evidence type="ECO:0000256" key="7">
    <source>
        <dbReference type="ARBA" id="ARBA00023136"/>
    </source>
</evidence>
<evidence type="ECO:0000256" key="5">
    <source>
        <dbReference type="ARBA" id="ARBA00022989"/>
    </source>
</evidence>
<organism evidence="11 12">
    <name type="scientific">Zingiber officinale</name>
    <name type="common">Ginger</name>
    <name type="synonym">Amomum zingiber</name>
    <dbReference type="NCBI Taxonomy" id="94328"/>
    <lineage>
        <taxon>Eukaryota</taxon>
        <taxon>Viridiplantae</taxon>
        <taxon>Streptophyta</taxon>
        <taxon>Embryophyta</taxon>
        <taxon>Tracheophyta</taxon>
        <taxon>Spermatophyta</taxon>
        <taxon>Magnoliopsida</taxon>
        <taxon>Liliopsida</taxon>
        <taxon>Zingiberales</taxon>
        <taxon>Zingiberaceae</taxon>
        <taxon>Zingiber</taxon>
    </lineage>
</organism>
<feature type="transmembrane region" description="Helical" evidence="8">
    <location>
        <begin position="321"/>
        <end position="341"/>
    </location>
</feature>